<dbReference type="Proteomes" id="UP000321570">
    <property type="component" value="Unassembled WGS sequence"/>
</dbReference>
<comment type="similarity">
    <text evidence="1">Belongs to the calycin superfamily. Fatty-acid binding protein (FABP) family.</text>
</comment>
<dbReference type="AlphaFoldDB" id="A0A564YV31"/>
<dbReference type="SUPFAM" id="SSF50814">
    <property type="entry name" value="Lipocalins"/>
    <property type="match status" value="1"/>
</dbReference>
<keyword evidence="3" id="KW-1185">Reference proteome</keyword>
<proteinExistence type="inferred from homology"/>
<name>A0A564YV31_HYMDI</name>
<dbReference type="InterPro" id="IPR012674">
    <property type="entry name" value="Calycin"/>
</dbReference>
<dbReference type="InterPro" id="IPR000463">
    <property type="entry name" value="Fatty_acid-bd"/>
</dbReference>
<protein>
    <recommendedName>
        <fullName evidence="4">FABP domain-containing protein</fullName>
    </recommendedName>
</protein>
<dbReference type="CDD" id="cd00742">
    <property type="entry name" value="FABP"/>
    <property type="match status" value="1"/>
</dbReference>
<dbReference type="GO" id="GO:0008289">
    <property type="term" value="F:lipid binding"/>
    <property type="evidence" value="ECO:0007669"/>
    <property type="project" value="UniProtKB-KW"/>
</dbReference>
<reference evidence="2 3" key="1">
    <citation type="submission" date="2019-07" db="EMBL/GenBank/DDBJ databases">
        <authorList>
            <person name="Jastrzebski P J."/>
            <person name="Paukszto L."/>
            <person name="Jastrzebski P J."/>
        </authorList>
    </citation>
    <scope>NUCLEOTIDE SEQUENCE [LARGE SCALE GENOMIC DNA]</scope>
    <source>
        <strain evidence="2 3">WMS-il1</strain>
    </source>
</reference>
<dbReference type="InterPro" id="IPR031259">
    <property type="entry name" value="ILBP"/>
</dbReference>
<evidence type="ECO:0000313" key="2">
    <source>
        <dbReference type="EMBL" id="VUZ50563.1"/>
    </source>
</evidence>
<sequence length="134" mass="15087">MEKFLGIWKVESNEDFHKFLNHFGVPSPLARLVASFGSTTEFSRIDENTYEIAISSVKGKTQAAFKLGEEFNEKCSGDTLLKSKITIDNGVMKHFQYGGNDDITTTRTINGELMTVIYNVGDLTCSRIYKRCTK</sequence>
<evidence type="ECO:0008006" key="4">
    <source>
        <dbReference type="Google" id="ProtNLM"/>
    </source>
</evidence>
<dbReference type="EMBL" id="CABIJS010000377">
    <property type="protein sequence ID" value="VUZ50563.1"/>
    <property type="molecule type" value="Genomic_DNA"/>
</dbReference>
<evidence type="ECO:0000256" key="1">
    <source>
        <dbReference type="ARBA" id="ARBA00008390"/>
    </source>
</evidence>
<gene>
    <name evidence="2" type="ORF">WMSIL1_LOCUS9371</name>
</gene>
<evidence type="ECO:0000313" key="3">
    <source>
        <dbReference type="Proteomes" id="UP000321570"/>
    </source>
</evidence>
<organism evidence="2 3">
    <name type="scientific">Hymenolepis diminuta</name>
    <name type="common">Rat tapeworm</name>
    <dbReference type="NCBI Taxonomy" id="6216"/>
    <lineage>
        <taxon>Eukaryota</taxon>
        <taxon>Metazoa</taxon>
        <taxon>Spiralia</taxon>
        <taxon>Lophotrochozoa</taxon>
        <taxon>Platyhelminthes</taxon>
        <taxon>Cestoda</taxon>
        <taxon>Eucestoda</taxon>
        <taxon>Cyclophyllidea</taxon>
        <taxon>Hymenolepididae</taxon>
        <taxon>Hymenolepis</taxon>
    </lineage>
</organism>
<accession>A0A564YV31</accession>
<dbReference type="PANTHER" id="PTHR11955">
    <property type="entry name" value="FATTY ACID BINDING PROTEIN"/>
    <property type="match status" value="1"/>
</dbReference>
<dbReference type="PRINTS" id="PR00178">
    <property type="entry name" value="FATTYACIDBP"/>
</dbReference>
<dbReference type="Gene3D" id="2.40.128.20">
    <property type="match status" value="1"/>
</dbReference>